<dbReference type="Pfam" id="PF00501">
    <property type="entry name" value="AMP-binding"/>
    <property type="match status" value="1"/>
</dbReference>
<dbReference type="RefSeq" id="WP_358135303.1">
    <property type="nucleotide sequence ID" value="NZ_JBFALK010000011.1"/>
</dbReference>
<dbReference type="PANTHER" id="PTHR43201:SF5">
    <property type="entry name" value="MEDIUM-CHAIN ACYL-COA LIGASE ACSF2, MITOCHONDRIAL"/>
    <property type="match status" value="1"/>
</dbReference>
<keyword evidence="2" id="KW-0436">Ligase</keyword>
<evidence type="ECO:0000256" key="1">
    <source>
        <dbReference type="ARBA" id="ARBA00006432"/>
    </source>
</evidence>
<name>A0ABV3GH98_MICGL</name>
<protein>
    <submittedName>
        <fullName evidence="5">AMP-binding protein</fullName>
    </submittedName>
</protein>
<reference evidence="5 6" key="1">
    <citation type="submission" date="2024-06" db="EMBL/GenBank/DDBJ databases">
        <title>The Natural Products Discovery Center: Release of the First 8490 Sequenced Strains for Exploring Actinobacteria Biosynthetic Diversity.</title>
        <authorList>
            <person name="Kalkreuter E."/>
            <person name="Kautsar S.A."/>
            <person name="Yang D."/>
            <person name="Bader C.D."/>
            <person name="Teijaro C.N."/>
            <person name="Fluegel L."/>
            <person name="Davis C.M."/>
            <person name="Simpson J.R."/>
            <person name="Lauterbach L."/>
            <person name="Steele A.D."/>
            <person name="Gui C."/>
            <person name="Meng S."/>
            <person name="Li G."/>
            <person name="Viehrig K."/>
            <person name="Ye F."/>
            <person name="Su P."/>
            <person name="Kiefer A.F."/>
            <person name="Nichols A."/>
            <person name="Cepeda A.J."/>
            <person name="Yan W."/>
            <person name="Fan B."/>
            <person name="Jiang Y."/>
            <person name="Adhikari A."/>
            <person name="Zheng C.-J."/>
            <person name="Schuster L."/>
            <person name="Cowan T.M."/>
            <person name="Smanski M.J."/>
            <person name="Chevrette M.G."/>
            <person name="De Carvalho L.P.S."/>
            <person name="Shen B."/>
        </authorList>
    </citation>
    <scope>NUCLEOTIDE SEQUENCE [LARGE SCALE GENOMIC DNA]</scope>
    <source>
        <strain evidence="5 6">NPDC050100</strain>
    </source>
</reference>
<dbReference type="Pfam" id="PF13193">
    <property type="entry name" value="AMP-binding_C"/>
    <property type="match status" value="1"/>
</dbReference>
<dbReference type="Proteomes" id="UP001551675">
    <property type="component" value="Unassembled WGS sequence"/>
</dbReference>
<gene>
    <name evidence="5" type="ORF">AB0I59_20415</name>
</gene>
<dbReference type="InterPro" id="IPR025110">
    <property type="entry name" value="AMP-bd_C"/>
</dbReference>
<evidence type="ECO:0000313" key="6">
    <source>
        <dbReference type="Proteomes" id="UP001551675"/>
    </source>
</evidence>
<dbReference type="Gene3D" id="3.40.50.12780">
    <property type="entry name" value="N-terminal domain of ligase-like"/>
    <property type="match status" value="1"/>
</dbReference>
<comment type="similarity">
    <text evidence="1">Belongs to the ATP-dependent AMP-binding enzyme family.</text>
</comment>
<accession>A0ABV3GH98</accession>
<evidence type="ECO:0000313" key="5">
    <source>
        <dbReference type="EMBL" id="MEV0971000.1"/>
    </source>
</evidence>
<feature type="domain" description="AMP-binding enzyme C-terminal" evidence="4">
    <location>
        <begin position="404"/>
        <end position="479"/>
    </location>
</feature>
<keyword evidence="6" id="KW-1185">Reference proteome</keyword>
<dbReference type="Gene3D" id="3.30.300.30">
    <property type="match status" value="1"/>
</dbReference>
<comment type="caution">
    <text evidence="5">The sequence shown here is derived from an EMBL/GenBank/DDBJ whole genome shotgun (WGS) entry which is preliminary data.</text>
</comment>
<feature type="domain" description="AMP-dependent synthetase/ligase" evidence="3">
    <location>
        <begin position="3"/>
        <end position="337"/>
    </location>
</feature>
<sequence>MLAASAPDKPALIVAHQAGGETVIGFGELERRSNQAARRLARAGVGPDSVVLVALPNGIAHAVASFATWKLGACVLTMNSTLPEHERQLTLAAARESGRELFVVGDTQAWALPGISRTELMNAEQYSADALPVVVPRPGTALATGGSSGRPKILVNPTPMVAVPLEPGERDIFGREPHGTALVASPMYHAMPFLQTYQNLFHDCTVVLLERFDARLAMEMIERHRITWMVMVPTQMQRFLRVPDLDSRDFSSVKTLYHAGAVCPQWVKRRWLELLGPDRVVEAFGSSESAGGTFIWGQDWLAHPGSVGRGGELTEVRILDDEGAPVAPGEIGNIYLRWLRPPAGFTQNPDDNYTYWGAEPATATSDGAVCVGDLGWLDEDGYLFIADRRVDLIITGGQNVYPAEVEVALSEHPGVLDVVVIGLPDEAWGRRVHAIVVADPERPPSEEQLRRHCRDRMAHYKTPKTFEYVDVLPRDDLGKIRRRQLAGERLTNGS</sequence>
<evidence type="ECO:0000259" key="3">
    <source>
        <dbReference type="Pfam" id="PF00501"/>
    </source>
</evidence>
<evidence type="ECO:0000259" key="4">
    <source>
        <dbReference type="Pfam" id="PF13193"/>
    </source>
</evidence>
<evidence type="ECO:0000256" key="2">
    <source>
        <dbReference type="ARBA" id="ARBA00022598"/>
    </source>
</evidence>
<organism evidence="5 6">
    <name type="scientific">Microtetraspora glauca</name>
    <dbReference type="NCBI Taxonomy" id="1996"/>
    <lineage>
        <taxon>Bacteria</taxon>
        <taxon>Bacillati</taxon>
        <taxon>Actinomycetota</taxon>
        <taxon>Actinomycetes</taxon>
        <taxon>Streptosporangiales</taxon>
        <taxon>Streptosporangiaceae</taxon>
        <taxon>Microtetraspora</taxon>
    </lineage>
</organism>
<dbReference type="InterPro" id="IPR000873">
    <property type="entry name" value="AMP-dep_synth/lig_dom"/>
</dbReference>
<proteinExistence type="inferred from homology"/>
<dbReference type="InterPro" id="IPR045851">
    <property type="entry name" value="AMP-bd_C_sf"/>
</dbReference>
<dbReference type="EMBL" id="JBFALK010000011">
    <property type="protein sequence ID" value="MEV0971000.1"/>
    <property type="molecule type" value="Genomic_DNA"/>
</dbReference>
<dbReference type="SUPFAM" id="SSF56801">
    <property type="entry name" value="Acetyl-CoA synthetase-like"/>
    <property type="match status" value="1"/>
</dbReference>
<dbReference type="InterPro" id="IPR042099">
    <property type="entry name" value="ANL_N_sf"/>
</dbReference>
<dbReference type="PANTHER" id="PTHR43201">
    <property type="entry name" value="ACYL-COA SYNTHETASE"/>
    <property type="match status" value="1"/>
</dbReference>